<gene>
    <name evidence="2" type="ORF">QOZ95_005182</name>
</gene>
<dbReference type="EMBL" id="JAUSWA010000049">
    <property type="protein sequence ID" value="MDQ0496982.1"/>
    <property type="molecule type" value="Genomic_DNA"/>
</dbReference>
<name>A0ABU0L6Q9_9BACL</name>
<sequence>MTQAIEVIVPAKISVDTGKSNKDKEEDQVQQTGTSEQGKAVSLFVPTAAYLDEQIQQALREGKAYADIRLEQEKQTSRVILSQALLNKWDQVGVAVISRYGTLMISSDALTRMPQASRTLLSPSSIRIQNVHSRYAIGPSNNPT</sequence>
<evidence type="ECO:0000313" key="3">
    <source>
        <dbReference type="Proteomes" id="UP001242811"/>
    </source>
</evidence>
<dbReference type="Proteomes" id="UP001242811">
    <property type="component" value="Unassembled WGS sequence"/>
</dbReference>
<feature type="region of interest" description="Disordered" evidence="1">
    <location>
        <begin position="16"/>
        <end position="36"/>
    </location>
</feature>
<reference evidence="2 3" key="1">
    <citation type="submission" date="2023-07" db="EMBL/GenBank/DDBJ databases">
        <title>Genomic Encyclopedia of Type Strains, Phase IV (KMG-IV): sequencing the most valuable type-strain genomes for metagenomic binning, comparative biology and taxonomic classification.</title>
        <authorList>
            <person name="Goeker M."/>
        </authorList>
    </citation>
    <scope>NUCLEOTIDE SEQUENCE [LARGE SCALE GENOMIC DNA]</scope>
    <source>
        <strain evidence="2 3">DSM 14914</strain>
    </source>
</reference>
<keyword evidence="3" id="KW-1185">Reference proteome</keyword>
<comment type="caution">
    <text evidence="2">The sequence shown here is derived from an EMBL/GenBank/DDBJ whole genome shotgun (WGS) entry which is preliminary data.</text>
</comment>
<evidence type="ECO:0000313" key="2">
    <source>
        <dbReference type="EMBL" id="MDQ0496982.1"/>
    </source>
</evidence>
<organism evidence="2 3">
    <name type="scientific">Paenibacillus brasilensis</name>
    <dbReference type="NCBI Taxonomy" id="128574"/>
    <lineage>
        <taxon>Bacteria</taxon>
        <taxon>Bacillati</taxon>
        <taxon>Bacillota</taxon>
        <taxon>Bacilli</taxon>
        <taxon>Bacillales</taxon>
        <taxon>Paenibacillaceae</taxon>
        <taxon>Paenibacillus</taxon>
    </lineage>
</organism>
<proteinExistence type="predicted"/>
<protein>
    <submittedName>
        <fullName evidence="2">Uncharacterized protein</fullName>
    </submittedName>
</protein>
<dbReference type="RefSeq" id="WP_244315640.1">
    <property type="nucleotide sequence ID" value="NZ_CP045298.1"/>
</dbReference>
<evidence type="ECO:0000256" key="1">
    <source>
        <dbReference type="SAM" id="MobiDB-lite"/>
    </source>
</evidence>
<accession>A0ABU0L6Q9</accession>